<protein>
    <submittedName>
        <fullName evidence="2">Uncharacterized protein</fullName>
    </submittedName>
</protein>
<feature type="transmembrane region" description="Helical" evidence="1">
    <location>
        <begin position="5"/>
        <end position="22"/>
    </location>
</feature>
<dbReference type="AlphaFoldDB" id="A0A6C0KYV3"/>
<proteinExistence type="predicted"/>
<organism evidence="2">
    <name type="scientific">viral metagenome</name>
    <dbReference type="NCBI Taxonomy" id="1070528"/>
    <lineage>
        <taxon>unclassified sequences</taxon>
        <taxon>metagenomes</taxon>
        <taxon>organismal metagenomes</taxon>
    </lineage>
</organism>
<name>A0A6C0KYV3_9ZZZZ</name>
<keyword evidence="1" id="KW-0472">Membrane</keyword>
<accession>A0A6C0KYV3</accession>
<evidence type="ECO:0000313" key="2">
    <source>
        <dbReference type="EMBL" id="QHU21847.1"/>
    </source>
</evidence>
<keyword evidence="1" id="KW-1133">Transmembrane helix</keyword>
<feature type="transmembrane region" description="Helical" evidence="1">
    <location>
        <begin position="79"/>
        <end position="97"/>
    </location>
</feature>
<dbReference type="EMBL" id="MN740992">
    <property type="protein sequence ID" value="QHU21847.1"/>
    <property type="molecule type" value="Genomic_DNA"/>
</dbReference>
<sequence length="124" mass="14810">MIRWYMLYSYWILVLAGLYAVGLQPISTFPSSLLALPFGVFFVYQKYRVDPNWKLGLTFLLHFVPFMIVPWILTKNVLLWNFLFLWLYVVFMTLAEADIVQTYKKTYYEIHTNLKDFVAERAGF</sequence>
<keyword evidence="1" id="KW-0812">Transmembrane</keyword>
<reference evidence="2" key="1">
    <citation type="journal article" date="2020" name="Nature">
        <title>Giant virus diversity and host interactions through global metagenomics.</title>
        <authorList>
            <person name="Schulz F."/>
            <person name="Roux S."/>
            <person name="Paez-Espino D."/>
            <person name="Jungbluth S."/>
            <person name="Walsh D.A."/>
            <person name="Denef V.J."/>
            <person name="McMahon K.D."/>
            <person name="Konstantinidis K.T."/>
            <person name="Eloe-Fadrosh E.A."/>
            <person name="Kyrpides N.C."/>
            <person name="Woyke T."/>
        </authorList>
    </citation>
    <scope>NUCLEOTIDE SEQUENCE</scope>
    <source>
        <strain evidence="2">GVMAG-S-3300013286-35</strain>
    </source>
</reference>
<evidence type="ECO:0000256" key="1">
    <source>
        <dbReference type="SAM" id="Phobius"/>
    </source>
</evidence>
<feature type="transmembrane region" description="Helical" evidence="1">
    <location>
        <begin position="56"/>
        <end position="73"/>
    </location>
</feature>